<evidence type="ECO:0000313" key="9">
    <source>
        <dbReference type="EnsemblMetazoa" id="Aqu2.1.31955_001"/>
    </source>
</evidence>
<evidence type="ECO:0000256" key="5">
    <source>
        <dbReference type="SAM" id="Coils"/>
    </source>
</evidence>
<dbReference type="OMA" id="QKMYEFI"/>
<dbReference type="Pfam" id="PF11464">
    <property type="entry name" value="Rbsn"/>
    <property type="match status" value="1"/>
</dbReference>
<dbReference type="InterPro" id="IPR052727">
    <property type="entry name" value="Rab4/Rab5_effector"/>
</dbReference>
<keyword evidence="1" id="KW-0479">Metal-binding</keyword>
<evidence type="ECO:0008006" key="11">
    <source>
        <dbReference type="Google" id="ProtNLM"/>
    </source>
</evidence>
<dbReference type="GO" id="GO:0008270">
    <property type="term" value="F:zinc ion binding"/>
    <property type="evidence" value="ECO:0007669"/>
    <property type="project" value="UniProtKB-KW"/>
</dbReference>
<dbReference type="EnsemblMetazoa" id="XM_011405651.2">
    <property type="protein sequence ID" value="XP_011403953.1"/>
    <property type="gene ID" value="LOC105312761"/>
</dbReference>
<evidence type="ECO:0000256" key="3">
    <source>
        <dbReference type="ARBA" id="ARBA00022833"/>
    </source>
</evidence>
<sequence>MAQLEGFICPLCMQALPGVSQLERHVREEHNDTATGKMKANFKQFIGKAKTTLTKQRGGLEESVVSEGAAAVGVRREGEEEGFQSIIGVSGINTSLWPEQEFGKYRDHLDAFRKVRDSRVQRIAVETNRLLVRLEKLLRLLKNEHAMKQKQLKALEQDIVPWKKDSESKRCMKCSREFNIHRRKHHCRLCGDVICKKCSNFFPFSEAYQLMSDNPNYRSLLPDPAATASKQKKNKLKRFLKDEDDEDEDTSDELRVCPSCEELLVRQLARMSSEGRTEVVGLYEKMQVTMTNAEKLKPKYLEMADSLLSGEYHFRLMDAQNVRQDLVKLYEVVDALSKRIMNLKYDDGGEPSPSCLKVQRNIRLFASSYLQDNLLMLPGLPTVEKLKDLRREKEREIEEKKLRLLKEKEEKRELEIAAAAAANKRDSGAFFGSKKEPNTLQLPSSGMKKENSSSSRLDISFSAIDSKVRISPSFKRKAKAVFGIKESGETSSTSNRGWTAEAAVTECLDDGELDPFELQRQQLLGYIAQAEQAKRFDEVATLKESLHEIEALMVERGTT</sequence>
<dbReference type="eggNOG" id="KOG1842">
    <property type="taxonomic scope" value="Eukaryota"/>
</dbReference>
<feature type="compositionally biased region" description="Basic and acidic residues" evidence="6">
    <location>
        <begin position="427"/>
        <end position="437"/>
    </location>
</feature>
<feature type="domain" description="C2H2-type" evidence="7">
    <location>
        <begin position="7"/>
        <end position="35"/>
    </location>
</feature>
<dbReference type="InParanoid" id="A0A1X7UVE9"/>
<dbReference type="KEGG" id="aqu:105312761"/>
<dbReference type="Proteomes" id="UP000007879">
    <property type="component" value="Unassembled WGS sequence"/>
</dbReference>
<dbReference type="PROSITE" id="PS50178">
    <property type="entry name" value="ZF_FYVE"/>
    <property type="match status" value="1"/>
</dbReference>
<dbReference type="STRING" id="400682.A0A1X7UVE9"/>
<dbReference type="OrthoDB" id="166134at2759"/>
<accession>A0A1X7UVE9</accession>
<evidence type="ECO:0000256" key="6">
    <source>
        <dbReference type="SAM" id="MobiDB-lite"/>
    </source>
</evidence>
<feature type="coiled-coil region" evidence="5">
    <location>
        <begin position="124"/>
        <end position="158"/>
    </location>
</feature>
<dbReference type="InterPro" id="IPR021565">
    <property type="entry name" value="Rbsn_Rab-bd"/>
</dbReference>
<protein>
    <recommendedName>
        <fullName evidence="11">FYVE-type domain-containing protein</fullName>
    </recommendedName>
</protein>
<evidence type="ECO:0000313" key="10">
    <source>
        <dbReference type="Proteomes" id="UP000007879"/>
    </source>
</evidence>
<evidence type="ECO:0000259" key="7">
    <source>
        <dbReference type="PROSITE" id="PS50157"/>
    </source>
</evidence>
<dbReference type="InterPro" id="IPR017455">
    <property type="entry name" value="Znf_FYVE-rel"/>
</dbReference>
<organism evidence="9">
    <name type="scientific">Amphimedon queenslandica</name>
    <name type="common">Sponge</name>
    <dbReference type="NCBI Taxonomy" id="400682"/>
    <lineage>
        <taxon>Eukaryota</taxon>
        <taxon>Metazoa</taxon>
        <taxon>Porifera</taxon>
        <taxon>Demospongiae</taxon>
        <taxon>Heteroscleromorpha</taxon>
        <taxon>Haplosclerida</taxon>
        <taxon>Niphatidae</taxon>
        <taxon>Amphimedon</taxon>
    </lineage>
</organism>
<dbReference type="PROSITE" id="PS00028">
    <property type="entry name" value="ZINC_FINGER_C2H2_1"/>
    <property type="match status" value="1"/>
</dbReference>
<keyword evidence="3" id="KW-0862">Zinc</keyword>
<feature type="coiled-coil region" evidence="5">
    <location>
        <begin position="383"/>
        <end position="425"/>
    </location>
</feature>
<gene>
    <name evidence="9" type="primary">105312761</name>
</gene>
<dbReference type="SMART" id="SM00064">
    <property type="entry name" value="FYVE"/>
    <property type="match status" value="1"/>
</dbReference>
<dbReference type="PANTHER" id="PTHR13510">
    <property type="entry name" value="FYVE-FINGER-CONTAINING RAB5 EFFECTOR PROTEIN RABENOSYN-5-RELATED"/>
    <property type="match status" value="1"/>
</dbReference>
<keyword evidence="10" id="KW-1185">Reference proteome</keyword>
<keyword evidence="2 4" id="KW-0863">Zinc-finger</keyword>
<dbReference type="InterPro" id="IPR013087">
    <property type="entry name" value="Znf_C2H2_type"/>
</dbReference>
<proteinExistence type="predicted"/>
<feature type="region of interest" description="Disordered" evidence="6">
    <location>
        <begin position="427"/>
        <end position="453"/>
    </location>
</feature>
<dbReference type="SUPFAM" id="SSF140125">
    <property type="entry name" value="Rabenosyn-5 Rab-binding domain-like"/>
    <property type="match status" value="1"/>
</dbReference>
<dbReference type="Pfam" id="PF01363">
    <property type="entry name" value="FYVE"/>
    <property type="match status" value="1"/>
</dbReference>
<dbReference type="InterPro" id="IPR011011">
    <property type="entry name" value="Znf_FYVE_PHD"/>
</dbReference>
<evidence type="ECO:0000259" key="8">
    <source>
        <dbReference type="PROSITE" id="PS50178"/>
    </source>
</evidence>
<dbReference type="PANTHER" id="PTHR13510:SF44">
    <property type="entry name" value="RABENOSYN-5"/>
    <property type="match status" value="1"/>
</dbReference>
<dbReference type="PROSITE" id="PS50157">
    <property type="entry name" value="ZINC_FINGER_C2H2_2"/>
    <property type="match status" value="1"/>
</dbReference>
<reference evidence="10" key="1">
    <citation type="journal article" date="2010" name="Nature">
        <title>The Amphimedon queenslandica genome and the evolution of animal complexity.</title>
        <authorList>
            <person name="Srivastava M."/>
            <person name="Simakov O."/>
            <person name="Chapman J."/>
            <person name="Fahey B."/>
            <person name="Gauthier M.E."/>
            <person name="Mitros T."/>
            <person name="Richards G.S."/>
            <person name="Conaco C."/>
            <person name="Dacre M."/>
            <person name="Hellsten U."/>
            <person name="Larroux C."/>
            <person name="Putnam N.H."/>
            <person name="Stanke M."/>
            <person name="Adamska M."/>
            <person name="Darling A."/>
            <person name="Degnan S.M."/>
            <person name="Oakley T.H."/>
            <person name="Plachetzki D.C."/>
            <person name="Zhai Y."/>
            <person name="Adamski M."/>
            <person name="Calcino A."/>
            <person name="Cummins S.F."/>
            <person name="Goodstein D.M."/>
            <person name="Harris C."/>
            <person name="Jackson D.J."/>
            <person name="Leys S.P."/>
            <person name="Shu S."/>
            <person name="Woodcroft B.J."/>
            <person name="Vervoort M."/>
            <person name="Kosik K.S."/>
            <person name="Manning G."/>
            <person name="Degnan B.M."/>
            <person name="Rokhsar D.S."/>
        </authorList>
    </citation>
    <scope>NUCLEOTIDE SEQUENCE [LARGE SCALE GENOMIC DNA]</scope>
</reference>
<evidence type="ECO:0000256" key="2">
    <source>
        <dbReference type="ARBA" id="ARBA00022771"/>
    </source>
</evidence>
<feature type="domain" description="FYVE-type" evidence="8">
    <location>
        <begin position="165"/>
        <end position="265"/>
    </location>
</feature>
<dbReference type="InterPro" id="IPR036531">
    <property type="entry name" value="Rbsn_Rab-bd_sf"/>
</dbReference>
<evidence type="ECO:0000256" key="1">
    <source>
        <dbReference type="ARBA" id="ARBA00022723"/>
    </source>
</evidence>
<name>A0A1X7UVE9_AMPQE</name>
<evidence type="ECO:0000256" key="4">
    <source>
        <dbReference type="PROSITE-ProRule" id="PRU00042"/>
    </source>
</evidence>
<dbReference type="InterPro" id="IPR013083">
    <property type="entry name" value="Znf_RING/FYVE/PHD"/>
</dbReference>
<dbReference type="InterPro" id="IPR000306">
    <property type="entry name" value="Znf_FYVE"/>
</dbReference>
<dbReference type="AlphaFoldDB" id="A0A1X7UVE9"/>
<dbReference type="Gene3D" id="4.10.860.20">
    <property type="entry name" value="Rabenosyn, Rab binding domain"/>
    <property type="match status" value="1"/>
</dbReference>
<reference evidence="9" key="2">
    <citation type="submission" date="2017-05" db="UniProtKB">
        <authorList>
            <consortium name="EnsemblMetazoa"/>
        </authorList>
    </citation>
    <scope>IDENTIFICATION</scope>
</reference>
<dbReference type="EnsemblMetazoa" id="Aqu2.1.31955_001">
    <property type="protein sequence ID" value="Aqu2.1.31955_001"/>
    <property type="gene ID" value="Aqu2.1.31955"/>
</dbReference>
<dbReference type="Gene3D" id="3.30.40.10">
    <property type="entry name" value="Zinc/RING finger domain, C3HC4 (zinc finger)"/>
    <property type="match status" value="1"/>
</dbReference>
<keyword evidence="5" id="KW-0175">Coiled coil</keyword>
<dbReference type="SUPFAM" id="SSF57903">
    <property type="entry name" value="FYVE/PHD zinc finger"/>
    <property type="match status" value="1"/>
</dbReference>